<dbReference type="Pfam" id="PF02775">
    <property type="entry name" value="TPP_enzyme_C"/>
    <property type="match status" value="1"/>
</dbReference>
<dbReference type="Pfam" id="PF00205">
    <property type="entry name" value="TPP_enzyme_M"/>
    <property type="match status" value="1"/>
</dbReference>
<evidence type="ECO:0000256" key="7">
    <source>
        <dbReference type="ARBA" id="ARBA00022793"/>
    </source>
</evidence>
<gene>
    <name evidence="16" type="ORF">NW762_011057</name>
</gene>
<dbReference type="GO" id="GO:0004737">
    <property type="term" value="F:pyruvate decarboxylase activity"/>
    <property type="evidence" value="ECO:0007669"/>
    <property type="project" value="UniProtKB-EC"/>
</dbReference>
<dbReference type="SUPFAM" id="SSF52467">
    <property type="entry name" value="DHS-like NAD/FAD-binding domain"/>
    <property type="match status" value="1"/>
</dbReference>
<evidence type="ECO:0000256" key="2">
    <source>
        <dbReference type="ARBA" id="ARBA00001964"/>
    </source>
</evidence>
<feature type="binding site" evidence="11">
    <location>
        <position position="453"/>
    </location>
    <ligand>
        <name>Mg(2+)</name>
        <dbReference type="ChEBI" id="CHEBI:18420"/>
    </ligand>
</feature>
<evidence type="ECO:0000259" key="14">
    <source>
        <dbReference type="Pfam" id="PF02775"/>
    </source>
</evidence>
<dbReference type="GO" id="GO:0005829">
    <property type="term" value="C:cytosol"/>
    <property type="evidence" value="ECO:0007669"/>
    <property type="project" value="TreeGrafter"/>
</dbReference>
<evidence type="ECO:0000256" key="5">
    <source>
        <dbReference type="ARBA" id="ARBA00014422"/>
    </source>
</evidence>
<dbReference type="InterPro" id="IPR029035">
    <property type="entry name" value="DHS-like_NAD/FAD-binding_dom"/>
</dbReference>
<comment type="cofactor">
    <cofactor evidence="2">
        <name>thiamine diphosphate</name>
        <dbReference type="ChEBI" id="CHEBI:58937"/>
    </cofactor>
</comment>
<dbReference type="InterPro" id="IPR012110">
    <property type="entry name" value="PDC/IPDC-like"/>
</dbReference>
<evidence type="ECO:0000256" key="1">
    <source>
        <dbReference type="ARBA" id="ARBA00001041"/>
    </source>
</evidence>
<feature type="domain" description="Thiamine pyrophosphate enzyme N-terminal TPP-binding" evidence="15">
    <location>
        <begin position="5"/>
        <end position="114"/>
    </location>
</feature>
<dbReference type="FunFam" id="3.40.50.970:FF:000024">
    <property type="entry name" value="Pyruvate decarboxylase isozyme"/>
    <property type="match status" value="1"/>
</dbReference>
<dbReference type="CDD" id="cd07038">
    <property type="entry name" value="TPP_PYR_PDC_IPDC_like"/>
    <property type="match status" value="1"/>
</dbReference>
<comment type="catalytic activity">
    <reaction evidence="1">
        <text>a 2-oxocarboxylate + H(+) = an aldehyde + CO2</text>
        <dbReference type="Rhea" id="RHEA:11628"/>
        <dbReference type="ChEBI" id="CHEBI:15378"/>
        <dbReference type="ChEBI" id="CHEBI:16526"/>
        <dbReference type="ChEBI" id="CHEBI:17478"/>
        <dbReference type="ChEBI" id="CHEBI:35179"/>
        <dbReference type="EC" id="4.1.1.1"/>
    </reaction>
</comment>
<feature type="binding site" evidence="11">
    <location>
        <position position="480"/>
    </location>
    <ligand>
        <name>Mg(2+)</name>
        <dbReference type="ChEBI" id="CHEBI:18420"/>
    </ligand>
</feature>
<evidence type="ECO:0000256" key="6">
    <source>
        <dbReference type="ARBA" id="ARBA00022723"/>
    </source>
</evidence>
<keyword evidence="17" id="KW-1185">Reference proteome</keyword>
<dbReference type="Proteomes" id="UP001152049">
    <property type="component" value="Unassembled WGS sequence"/>
</dbReference>
<dbReference type="InterPro" id="IPR012000">
    <property type="entry name" value="Thiamin_PyroP_enz_cen_dom"/>
</dbReference>
<evidence type="ECO:0000256" key="4">
    <source>
        <dbReference type="ARBA" id="ARBA00013202"/>
    </source>
</evidence>
<evidence type="ECO:0000256" key="10">
    <source>
        <dbReference type="ARBA" id="ARBA00023239"/>
    </source>
</evidence>
<keyword evidence="10" id="KW-0456">Lyase</keyword>
<name>A0A9W8VD00_9HYPO</name>
<dbReference type="SUPFAM" id="SSF52518">
    <property type="entry name" value="Thiamin diphosphate-binding fold (THDP-binding)"/>
    <property type="match status" value="2"/>
</dbReference>
<dbReference type="GO" id="GO:0030976">
    <property type="term" value="F:thiamine pyrophosphate binding"/>
    <property type="evidence" value="ECO:0007669"/>
    <property type="project" value="InterPro"/>
</dbReference>
<evidence type="ECO:0000259" key="15">
    <source>
        <dbReference type="Pfam" id="PF02776"/>
    </source>
</evidence>
<evidence type="ECO:0000256" key="9">
    <source>
        <dbReference type="ARBA" id="ARBA00023052"/>
    </source>
</evidence>
<feature type="domain" description="Thiamine pyrophosphate enzyme TPP-binding" evidence="14">
    <location>
        <begin position="400"/>
        <end position="514"/>
    </location>
</feature>
<evidence type="ECO:0000256" key="12">
    <source>
        <dbReference type="RuleBase" id="RU362132"/>
    </source>
</evidence>
<comment type="caution">
    <text evidence="16">The sequence shown here is derived from an EMBL/GenBank/DDBJ whole genome shotgun (WGS) entry which is preliminary data.</text>
</comment>
<keyword evidence="8 11" id="KW-0460">Magnesium</keyword>
<dbReference type="InterPro" id="IPR029061">
    <property type="entry name" value="THDP-binding"/>
</dbReference>
<evidence type="ECO:0000313" key="16">
    <source>
        <dbReference type="EMBL" id="KAJ4252456.1"/>
    </source>
</evidence>
<keyword evidence="7" id="KW-0210">Decarboxylase</keyword>
<keyword evidence="9 12" id="KW-0786">Thiamine pyrophosphate</keyword>
<dbReference type="Pfam" id="PF02776">
    <property type="entry name" value="TPP_enzyme_N"/>
    <property type="match status" value="1"/>
</dbReference>
<dbReference type="InterPro" id="IPR047213">
    <property type="entry name" value="TPP_PYR_PDC_IPDC-like"/>
</dbReference>
<dbReference type="PANTHER" id="PTHR43452:SF11">
    <property type="entry name" value="PYRUVATE DECARBOXYLASE"/>
    <property type="match status" value="1"/>
</dbReference>
<dbReference type="PIRSF" id="PIRSF036565">
    <property type="entry name" value="Pyruvt_ip_decrb"/>
    <property type="match status" value="1"/>
</dbReference>
<dbReference type="InterPro" id="IPR047214">
    <property type="entry name" value="TPP_PDC_IPDC"/>
</dbReference>
<dbReference type="AlphaFoldDB" id="A0A9W8VD00"/>
<comment type="similarity">
    <text evidence="3 12">Belongs to the TPP enzyme family.</text>
</comment>
<comment type="cofactor">
    <cofactor evidence="11">
        <name>Mg(2+)</name>
        <dbReference type="ChEBI" id="CHEBI:18420"/>
    </cofactor>
    <text evidence="11">Binds 1 Mg(2+) per subunit.</text>
</comment>
<dbReference type="Gene3D" id="3.40.50.1220">
    <property type="entry name" value="TPP-binding domain"/>
    <property type="match status" value="1"/>
</dbReference>
<feature type="domain" description="Thiamine pyrophosphate enzyme central" evidence="13">
    <location>
        <begin position="200"/>
        <end position="315"/>
    </location>
</feature>
<dbReference type="FunFam" id="3.40.50.970:FF:000019">
    <property type="entry name" value="Pyruvate decarboxylase isozyme"/>
    <property type="match status" value="1"/>
</dbReference>
<reference evidence="16" key="1">
    <citation type="submission" date="2022-09" db="EMBL/GenBank/DDBJ databases">
        <title>Fusarium specimens isolated from Avocado Roots.</title>
        <authorList>
            <person name="Stajich J."/>
            <person name="Roper C."/>
            <person name="Heimlech-Rivalta G."/>
        </authorList>
    </citation>
    <scope>NUCLEOTIDE SEQUENCE</scope>
    <source>
        <strain evidence="16">CF00136</strain>
    </source>
</reference>
<dbReference type="EC" id="4.1.1.1" evidence="4"/>
<dbReference type="Gene3D" id="3.40.50.970">
    <property type="match status" value="2"/>
</dbReference>
<keyword evidence="6 11" id="KW-0479">Metal-binding</keyword>
<dbReference type="PANTHER" id="PTHR43452">
    <property type="entry name" value="PYRUVATE DECARBOXYLASE"/>
    <property type="match status" value="1"/>
</dbReference>
<dbReference type="InterPro" id="IPR012001">
    <property type="entry name" value="Thiamin_PyroP_enz_TPP-bd_dom"/>
</dbReference>
<protein>
    <recommendedName>
        <fullName evidence="5">Pyruvate decarboxylase</fullName>
        <ecNumber evidence="4">4.1.1.1</ecNumber>
    </recommendedName>
</protein>
<accession>A0A9W8VD00</accession>
<dbReference type="GO" id="GO:0000949">
    <property type="term" value="P:aromatic amino acid family catabolic process to alcohol via Ehrlich pathway"/>
    <property type="evidence" value="ECO:0007669"/>
    <property type="project" value="TreeGrafter"/>
</dbReference>
<evidence type="ECO:0000256" key="11">
    <source>
        <dbReference type="PIRSR" id="PIRSR036565-2"/>
    </source>
</evidence>
<dbReference type="OrthoDB" id="3970464at2759"/>
<evidence type="ECO:0000256" key="3">
    <source>
        <dbReference type="ARBA" id="ARBA00007812"/>
    </source>
</evidence>
<dbReference type="CDD" id="cd02005">
    <property type="entry name" value="TPP_PDC_IPDC"/>
    <property type="match status" value="1"/>
</dbReference>
<organism evidence="16 17">
    <name type="scientific">Fusarium torreyae</name>
    <dbReference type="NCBI Taxonomy" id="1237075"/>
    <lineage>
        <taxon>Eukaryota</taxon>
        <taxon>Fungi</taxon>
        <taxon>Dikarya</taxon>
        <taxon>Ascomycota</taxon>
        <taxon>Pezizomycotina</taxon>
        <taxon>Sordariomycetes</taxon>
        <taxon>Hypocreomycetidae</taxon>
        <taxon>Hypocreales</taxon>
        <taxon>Nectriaceae</taxon>
        <taxon>Fusarium</taxon>
    </lineage>
</organism>
<evidence type="ECO:0000259" key="13">
    <source>
        <dbReference type="Pfam" id="PF00205"/>
    </source>
</evidence>
<dbReference type="EMBL" id="JAOQAZ010000026">
    <property type="protein sequence ID" value="KAJ4252456.1"/>
    <property type="molecule type" value="Genomic_DNA"/>
</dbReference>
<dbReference type="InterPro" id="IPR011766">
    <property type="entry name" value="TPP_enzyme_TPP-bd"/>
</dbReference>
<dbReference type="GO" id="GO:0005634">
    <property type="term" value="C:nucleus"/>
    <property type="evidence" value="ECO:0007669"/>
    <property type="project" value="TreeGrafter"/>
</dbReference>
<evidence type="ECO:0000313" key="17">
    <source>
        <dbReference type="Proteomes" id="UP001152049"/>
    </source>
</evidence>
<feature type="binding site" evidence="11">
    <location>
        <position position="482"/>
    </location>
    <ligand>
        <name>Mg(2+)</name>
        <dbReference type="ChEBI" id="CHEBI:18420"/>
    </ligand>
</feature>
<evidence type="ECO:0000256" key="8">
    <source>
        <dbReference type="ARBA" id="ARBA00022842"/>
    </source>
</evidence>
<dbReference type="GO" id="GO:0000287">
    <property type="term" value="F:magnesium ion binding"/>
    <property type="evidence" value="ECO:0007669"/>
    <property type="project" value="InterPro"/>
</dbReference>
<sequence>MTSIKLAEYLFTRLRQLGVESIHGVPGDFNLHLLDYVQPSGLRWVGNTNELNAAYAADGYARIKGLGAVVTTFGVGELSAINAIAGAYAEFAPVVHIVGIPSRDTQDNRTLIHHTFNDGEFRRFAAMHSHVTVAQACLDDPRISAEQIDETLQQCLLYSRPVYIEVPADMVGKPVSRLRLESPITISEGEPDEASDEVVSAILQKVYSAKQPVIIVDGETRPLGIRDNVQTLIKSTGWPTWTTPYGKGLTDETLPNFHGTYRGSFDNPDTRAFYESSDLVLFFGPHFSSGNSYNLSNKPKDGAGILFTTKGIQIGGRLYRDVSSKQILSRLAQELDSSRAYSYENYPQLARDKLVQIPDNPSDDPLTQEGLWCTLANFIQPGDIVLGETGTAGYGVREMPLPRHARLFTPVTWLSIGYMLPGAQGAALAQKELLDSGDFHGLSSAKTILLIGDGSFQMTVQEISTIIRHNLDVTIFVINNDGYTIERAIHGRKQEYNDIAPWRNLLAPALFGAKENTYTDNARTWKDLKRVLEDERLLKGKEFRMVEIFLDREDCPKGPLLHLLETQKKAE</sequence>
<proteinExistence type="inferred from homology"/>